<evidence type="ECO:0000313" key="2">
    <source>
        <dbReference type="Proteomes" id="UP000325103"/>
    </source>
</evidence>
<gene>
    <name evidence="1" type="primary">4L372XY_063</name>
</gene>
<proteinExistence type="predicted"/>
<accession>A0A5B9N3X8</accession>
<dbReference type="Proteomes" id="UP000325103">
    <property type="component" value="Segment"/>
</dbReference>
<dbReference type="EMBL" id="MK813941">
    <property type="protein sequence ID" value="QEG08778.1"/>
    <property type="molecule type" value="Genomic_DNA"/>
</dbReference>
<keyword evidence="2" id="KW-1185">Reference proteome</keyword>
<name>A0A5B9N3X8_9CAUD</name>
<sequence length="62" mass="7113">MNKGLDILTIKDYSTNLESLPTDKLKKLLHVAVDDIMAQRELLAETEVYAETLRIILNRRGE</sequence>
<dbReference type="KEGG" id="vg:55617234"/>
<dbReference type="RefSeq" id="YP_009846862.1">
    <property type="nucleotide sequence ID" value="NC_048772.1"/>
</dbReference>
<organism evidence="1 2">
    <name type="scientific">Aeromonas phage 4L372XY</name>
    <dbReference type="NCBI Taxonomy" id="2588520"/>
    <lineage>
        <taxon>Viruses</taxon>
        <taxon>Duplodnaviria</taxon>
        <taxon>Heunggongvirae</taxon>
        <taxon>Uroviricota</taxon>
        <taxon>Caudoviricetes</taxon>
        <taxon>Plateaulakevirus</taxon>
        <taxon>Plateaulakevirus pv4L372XY</taxon>
    </lineage>
</organism>
<evidence type="ECO:0000313" key="1">
    <source>
        <dbReference type="EMBL" id="QEG08778.1"/>
    </source>
</evidence>
<dbReference type="GeneID" id="55617234"/>
<protein>
    <submittedName>
        <fullName evidence="1">Uncharacterized protein</fullName>
    </submittedName>
</protein>
<reference evidence="1 2" key="1">
    <citation type="submission" date="2019-04" db="EMBL/GenBank/DDBJ databases">
        <title>Nine Novel Phages from a Plateau Lake in Southwest China Provide Insights into Aeromonas Phage Diversity.</title>
        <authorList>
            <person name="Xiao W."/>
            <person name="Bai M."/>
            <person name="Wang Y."/>
            <person name="Cui X."/>
        </authorList>
    </citation>
    <scope>NUCLEOTIDE SEQUENCE [LARGE SCALE GENOMIC DNA]</scope>
</reference>